<evidence type="ECO:0000313" key="4">
    <source>
        <dbReference type="Proteomes" id="UP000179860"/>
    </source>
</evidence>
<dbReference type="KEGG" id="pspw:BJG93_33990"/>
<name>A0A1I9YWH1_9BURK</name>
<reference evidence="3" key="2">
    <citation type="submission" date="2021-06" db="EMBL/GenBank/DDBJ databases">
        <authorList>
            <person name="Rogers T.H."/>
            <person name="Ramsay J.P."/>
            <person name="Wang P."/>
            <person name="Terpolilli J."/>
        </authorList>
    </citation>
    <scope>NUCLEOTIDE SEQUENCE [LARGE SCALE GENOMIC DNA]</scope>
    <source>
        <strain evidence="3">WSM5005</strain>
        <plasmid evidence="3">pl2WSM5005</plasmid>
    </source>
</reference>
<dbReference type="CDD" id="cd06558">
    <property type="entry name" value="crotonase-like"/>
    <property type="match status" value="1"/>
</dbReference>
<evidence type="ECO:0000313" key="3">
    <source>
        <dbReference type="EMBL" id="APA90565.1"/>
    </source>
</evidence>
<dbReference type="Proteomes" id="UP000179860">
    <property type="component" value="Plasmid pl2WSM5005"/>
</dbReference>
<dbReference type="PANTHER" id="PTHR43802:SF1">
    <property type="entry name" value="IP11341P-RELATED"/>
    <property type="match status" value="1"/>
</dbReference>
<dbReference type="OrthoDB" id="9774843at2"/>
<dbReference type="NCBIfam" id="NF006100">
    <property type="entry name" value="PRK08252.1"/>
    <property type="match status" value="1"/>
</dbReference>
<dbReference type="GO" id="GO:0003824">
    <property type="term" value="F:catalytic activity"/>
    <property type="evidence" value="ECO:0007669"/>
    <property type="project" value="InterPro"/>
</dbReference>
<evidence type="ECO:0000256" key="1">
    <source>
        <dbReference type="ARBA" id="ARBA00005254"/>
    </source>
</evidence>
<geneLocation type="plasmid" evidence="3 4">
    <name>pl2WSM5005</name>
</geneLocation>
<reference evidence="3" key="1">
    <citation type="submission" date="2016-09" db="EMBL/GenBank/DDBJ databases">
        <title>The Complete Genome of Burkholderia sprentiae wsm5005.</title>
        <authorList>
            <person name="De Meyer S."/>
            <person name="Wang P."/>
            <person name="Terpolilli J."/>
        </authorList>
    </citation>
    <scope>NUCLEOTIDE SEQUENCE [LARGE SCALE GENOMIC DNA]</scope>
    <source>
        <strain evidence="3">WSM5005</strain>
        <plasmid evidence="3">pl2WSM5005</plasmid>
    </source>
</reference>
<dbReference type="InterPro" id="IPR014748">
    <property type="entry name" value="Enoyl-CoA_hydra_C"/>
</dbReference>
<accession>A0A1I9YWH1</accession>
<sequence length="257" mass="27175">MSEANAAVRLDIDGPVLIITLSRPKVLNAVNTEMSKELSAAIRELDHRSDLRVGVITGAGGNFCAGMDLKAFAQGERPFLEEGGFAGLVEKLPTKPLIAAVEGYALAGGFEIVLSCDMLVASRNAQFGLPEVRRGLIAAAGGLLRLPRLIARNLAMELALTGRNLTAEEAWEAGLLNRLVDVGGALPAALDVARIVASGAPMSVATSKNLILHGRTWAESDMFDRQKPAADAVLASQDAIEGARAFVQKREPVWVGR</sequence>
<dbReference type="PANTHER" id="PTHR43802">
    <property type="entry name" value="ENOYL-COA HYDRATASE"/>
    <property type="match status" value="1"/>
</dbReference>
<comment type="similarity">
    <text evidence="1 2">Belongs to the enoyl-CoA hydratase/isomerase family.</text>
</comment>
<dbReference type="PROSITE" id="PS00166">
    <property type="entry name" value="ENOYL_COA_HYDRATASE"/>
    <property type="match status" value="1"/>
</dbReference>
<protein>
    <submittedName>
        <fullName evidence="3">Crotonase/enoyl-CoA hydratase family protein</fullName>
    </submittedName>
</protein>
<evidence type="ECO:0000256" key="2">
    <source>
        <dbReference type="RuleBase" id="RU003707"/>
    </source>
</evidence>
<dbReference type="SUPFAM" id="SSF52096">
    <property type="entry name" value="ClpP/crotonase"/>
    <property type="match status" value="1"/>
</dbReference>
<keyword evidence="4" id="KW-1185">Reference proteome</keyword>
<dbReference type="RefSeq" id="WP_027193692.1">
    <property type="nucleotide sequence ID" value="NZ_CP017565.2"/>
</dbReference>
<organism evidence="3 4">
    <name type="scientific">Paraburkholderia sprentiae WSM5005</name>
    <dbReference type="NCBI Taxonomy" id="754502"/>
    <lineage>
        <taxon>Bacteria</taxon>
        <taxon>Pseudomonadati</taxon>
        <taxon>Pseudomonadota</taxon>
        <taxon>Betaproteobacteria</taxon>
        <taxon>Burkholderiales</taxon>
        <taxon>Burkholderiaceae</taxon>
        <taxon>Paraburkholderia</taxon>
    </lineage>
</organism>
<dbReference type="EMBL" id="CP017565">
    <property type="protein sequence ID" value="APA90565.1"/>
    <property type="molecule type" value="Genomic_DNA"/>
</dbReference>
<dbReference type="AlphaFoldDB" id="A0A1I9YWH1"/>
<dbReference type="InterPro" id="IPR001753">
    <property type="entry name" value="Enoyl-CoA_hydra/iso"/>
</dbReference>
<dbReference type="Gene3D" id="1.10.12.10">
    <property type="entry name" value="Lyase 2-enoyl-coa Hydratase, Chain A, domain 2"/>
    <property type="match status" value="1"/>
</dbReference>
<keyword evidence="3" id="KW-0614">Plasmid</keyword>
<dbReference type="InterPro" id="IPR029045">
    <property type="entry name" value="ClpP/crotonase-like_dom_sf"/>
</dbReference>
<gene>
    <name evidence="3" type="ORF">BJG93_33990</name>
</gene>
<dbReference type="Pfam" id="PF00378">
    <property type="entry name" value="ECH_1"/>
    <property type="match status" value="1"/>
</dbReference>
<dbReference type="InterPro" id="IPR018376">
    <property type="entry name" value="Enoyl-CoA_hyd/isom_CS"/>
</dbReference>
<dbReference type="Gene3D" id="3.90.226.10">
    <property type="entry name" value="2-enoyl-CoA Hydratase, Chain A, domain 1"/>
    <property type="match status" value="1"/>
</dbReference>
<proteinExistence type="inferred from homology"/>